<name>A0A0L0C0F7_LUCCU</name>
<feature type="region of interest" description="Disordered" evidence="1">
    <location>
        <begin position="123"/>
        <end position="142"/>
    </location>
</feature>
<evidence type="ECO:0000313" key="3">
    <source>
        <dbReference type="EMBL" id="KNC25785.1"/>
    </source>
</evidence>
<organism evidence="3 4">
    <name type="scientific">Lucilia cuprina</name>
    <name type="common">Green bottle fly</name>
    <name type="synonym">Australian sheep blowfly</name>
    <dbReference type="NCBI Taxonomy" id="7375"/>
    <lineage>
        <taxon>Eukaryota</taxon>
        <taxon>Metazoa</taxon>
        <taxon>Ecdysozoa</taxon>
        <taxon>Arthropoda</taxon>
        <taxon>Hexapoda</taxon>
        <taxon>Insecta</taxon>
        <taxon>Pterygota</taxon>
        <taxon>Neoptera</taxon>
        <taxon>Endopterygota</taxon>
        <taxon>Diptera</taxon>
        <taxon>Brachycera</taxon>
        <taxon>Muscomorpha</taxon>
        <taxon>Oestroidea</taxon>
        <taxon>Calliphoridae</taxon>
        <taxon>Luciliinae</taxon>
        <taxon>Lucilia</taxon>
    </lineage>
</organism>
<feature type="chain" id="PRO_5005535538" description="Protein TsetseEP domain-containing protein" evidence="2">
    <location>
        <begin position="25"/>
        <end position="171"/>
    </location>
</feature>
<dbReference type="OrthoDB" id="8063088at2759"/>
<keyword evidence="4" id="KW-1185">Reference proteome</keyword>
<sequence>MKSLYIFMGVFIPLLLKNVTNVDTAAVICSEDKPTVDLADRKTYADNSSDDYNINSKNKEGNKNSLNKLFHNIQCTLEKAKPWVAELQQEAKRLEEAAKLLGLGILNSFGEFVDKLVEETVETSTKNPNNSTLSGDGAVNSTAETGNEEISQYLCPEGFIADHNGICERID</sequence>
<evidence type="ECO:0000313" key="4">
    <source>
        <dbReference type="Proteomes" id="UP000037069"/>
    </source>
</evidence>
<keyword evidence="2" id="KW-0732">Signal</keyword>
<evidence type="ECO:0000256" key="2">
    <source>
        <dbReference type="SAM" id="SignalP"/>
    </source>
</evidence>
<evidence type="ECO:0000256" key="1">
    <source>
        <dbReference type="SAM" id="MobiDB-lite"/>
    </source>
</evidence>
<protein>
    <recommendedName>
        <fullName evidence="5">Protein TsetseEP domain-containing protein</fullName>
    </recommendedName>
</protein>
<evidence type="ECO:0008006" key="5">
    <source>
        <dbReference type="Google" id="ProtNLM"/>
    </source>
</evidence>
<proteinExistence type="predicted"/>
<comment type="caution">
    <text evidence="3">The sequence shown here is derived from an EMBL/GenBank/DDBJ whole genome shotgun (WGS) entry which is preliminary data.</text>
</comment>
<dbReference type="AlphaFoldDB" id="A0A0L0C0F7"/>
<dbReference type="EMBL" id="JRES01001070">
    <property type="protein sequence ID" value="KNC25785.1"/>
    <property type="molecule type" value="Genomic_DNA"/>
</dbReference>
<feature type="signal peptide" evidence="2">
    <location>
        <begin position="1"/>
        <end position="24"/>
    </location>
</feature>
<reference evidence="3 4" key="1">
    <citation type="journal article" date="2015" name="Nat. Commun.">
        <title>Lucilia cuprina genome unlocks parasitic fly biology to underpin future interventions.</title>
        <authorList>
            <person name="Anstead C.A."/>
            <person name="Korhonen P.K."/>
            <person name="Young N.D."/>
            <person name="Hall R.S."/>
            <person name="Jex A.R."/>
            <person name="Murali S.C."/>
            <person name="Hughes D.S."/>
            <person name="Lee S.F."/>
            <person name="Perry T."/>
            <person name="Stroehlein A.J."/>
            <person name="Ansell B.R."/>
            <person name="Breugelmans B."/>
            <person name="Hofmann A."/>
            <person name="Qu J."/>
            <person name="Dugan S."/>
            <person name="Lee S.L."/>
            <person name="Chao H."/>
            <person name="Dinh H."/>
            <person name="Han Y."/>
            <person name="Doddapaneni H.V."/>
            <person name="Worley K.C."/>
            <person name="Muzny D.M."/>
            <person name="Ioannidis P."/>
            <person name="Waterhouse R.M."/>
            <person name="Zdobnov E.M."/>
            <person name="James P.J."/>
            <person name="Bagnall N.H."/>
            <person name="Kotze A.C."/>
            <person name="Gibbs R.A."/>
            <person name="Richards S."/>
            <person name="Batterham P."/>
            <person name="Gasser R.B."/>
        </authorList>
    </citation>
    <scope>NUCLEOTIDE SEQUENCE [LARGE SCALE GENOMIC DNA]</scope>
    <source>
        <strain evidence="3 4">LS</strain>
        <tissue evidence="3">Full body</tissue>
    </source>
</reference>
<gene>
    <name evidence="3" type="ORF">FF38_05472</name>
</gene>
<accession>A0A0L0C0F7</accession>
<dbReference type="Proteomes" id="UP000037069">
    <property type="component" value="Unassembled WGS sequence"/>
</dbReference>